<accession>A0A399RFL6</accession>
<evidence type="ECO:0000256" key="1">
    <source>
        <dbReference type="ARBA" id="ARBA00007092"/>
    </source>
</evidence>
<feature type="binding site" evidence="6">
    <location>
        <position position="157"/>
    </location>
    <ligand>
        <name>Mg(2+)</name>
        <dbReference type="ChEBI" id="CHEBI:18420"/>
        <label>1</label>
    </ligand>
</feature>
<protein>
    <submittedName>
        <fullName evidence="9">Exodeoxyribonuclease III</fullName>
    </submittedName>
</protein>
<evidence type="ECO:0000313" key="10">
    <source>
        <dbReference type="Proteomes" id="UP000266385"/>
    </source>
</evidence>
<feature type="binding site" evidence="6">
    <location>
        <position position="261"/>
    </location>
    <ligand>
        <name>Mg(2+)</name>
        <dbReference type="ChEBI" id="CHEBI:18420"/>
        <label>1</label>
    </ligand>
</feature>
<dbReference type="PANTHER" id="PTHR43250">
    <property type="entry name" value="EXODEOXYRIBONUCLEASE III"/>
    <property type="match status" value="1"/>
</dbReference>
<keyword evidence="6" id="KW-0464">Manganese</keyword>
<sequence length="271" mass="30258">MALHPFKISTWNINSVRLRAPNVQQFLKAEAPDVLCLQEIKCQTGEFPAKAFNEVGYTHHQVLGQGGGHHGVAIVSRHPIETLEPQPLCREGHARVQAARIEGFEIHNIYLPAGGDVPDPDENDKFAHKLDFLASMARDYSALASDASPRILVGDLNVAPHENDVWSHKQLLKIVSHTPAETEALEKAREAGGFFDIARELHDDGQKLYTWWSYRAKDWAASNRGRRLDHIWANDAAMGLADLDSYSIHLAWRGGWKPSDHAPVSSSFQRP</sequence>
<dbReference type="SUPFAM" id="SSF56219">
    <property type="entry name" value="DNase I-like"/>
    <property type="match status" value="1"/>
</dbReference>
<keyword evidence="10" id="KW-1185">Reference proteome</keyword>
<reference evidence="9 10" key="1">
    <citation type="submission" date="2018-08" db="EMBL/GenBank/DDBJ databases">
        <title>Henriciella mobilis sp. nov., isolated from seawater.</title>
        <authorList>
            <person name="Cheng H."/>
            <person name="Wu Y.-H."/>
            <person name="Xu X.-W."/>
            <person name="Guo L.-L."/>
        </authorList>
    </citation>
    <scope>NUCLEOTIDE SEQUENCE [LARGE SCALE GENOMIC DNA]</scope>
    <source>
        <strain evidence="9 10">JN25</strain>
    </source>
</reference>
<dbReference type="PANTHER" id="PTHR43250:SF2">
    <property type="entry name" value="EXODEOXYRIBONUCLEASE III"/>
    <property type="match status" value="1"/>
</dbReference>
<evidence type="ECO:0000256" key="7">
    <source>
        <dbReference type="PIRSR" id="PIRSR604808-3"/>
    </source>
</evidence>
<organism evidence="9 10">
    <name type="scientific">Henriciella mobilis</name>
    <dbReference type="NCBI Taxonomy" id="2305467"/>
    <lineage>
        <taxon>Bacteria</taxon>
        <taxon>Pseudomonadati</taxon>
        <taxon>Pseudomonadota</taxon>
        <taxon>Alphaproteobacteria</taxon>
        <taxon>Hyphomonadales</taxon>
        <taxon>Hyphomonadaceae</taxon>
        <taxon>Henriciella</taxon>
    </lineage>
</organism>
<feature type="binding site" evidence="6">
    <location>
        <position position="39"/>
    </location>
    <ligand>
        <name>Mg(2+)</name>
        <dbReference type="ChEBI" id="CHEBI:18420"/>
        <label>1</label>
    </ligand>
</feature>
<name>A0A399RFL6_9PROT</name>
<dbReference type="GO" id="GO:0003677">
    <property type="term" value="F:DNA binding"/>
    <property type="evidence" value="ECO:0007669"/>
    <property type="project" value="InterPro"/>
</dbReference>
<dbReference type="NCBIfam" id="TIGR00633">
    <property type="entry name" value="xth"/>
    <property type="match status" value="1"/>
</dbReference>
<feature type="site" description="Transition state stabilizer" evidence="7">
    <location>
        <position position="157"/>
    </location>
</feature>
<dbReference type="InterPro" id="IPR020847">
    <property type="entry name" value="AP_endonuclease_F1_BS"/>
</dbReference>
<dbReference type="GO" id="GO:0006281">
    <property type="term" value="P:DNA repair"/>
    <property type="evidence" value="ECO:0007669"/>
    <property type="project" value="InterPro"/>
</dbReference>
<feature type="active site" description="Proton acceptor" evidence="5">
    <location>
        <position position="261"/>
    </location>
</feature>
<dbReference type="Pfam" id="PF03372">
    <property type="entry name" value="Exo_endo_phos"/>
    <property type="match status" value="1"/>
</dbReference>
<keyword evidence="4 6" id="KW-0460">Magnesium</keyword>
<dbReference type="InterPro" id="IPR005135">
    <property type="entry name" value="Endo/exonuclease/phosphatase"/>
</dbReference>
<dbReference type="RefSeq" id="WP_119375699.1">
    <property type="nucleotide sequence ID" value="NZ_QWFX01000006.1"/>
</dbReference>
<keyword evidence="2 6" id="KW-0479">Metal-binding</keyword>
<dbReference type="EMBL" id="QWFX01000006">
    <property type="protein sequence ID" value="RIJ30380.1"/>
    <property type="molecule type" value="Genomic_DNA"/>
</dbReference>
<feature type="site" description="Interaction with DNA substrate" evidence="7">
    <location>
        <position position="261"/>
    </location>
</feature>
<dbReference type="InterPro" id="IPR004808">
    <property type="entry name" value="AP_endonuc_1"/>
</dbReference>
<dbReference type="PROSITE" id="PS00726">
    <property type="entry name" value="AP_NUCLEASE_F1_1"/>
    <property type="match status" value="1"/>
</dbReference>
<dbReference type="Gene3D" id="3.60.10.10">
    <property type="entry name" value="Endonuclease/exonuclease/phosphatase"/>
    <property type="match status" value="1"/>
</dbReference>
<dbReference type="CDD" id="cd09086">
    <property type="entry name" value="ExoIII-like_AP-endo"/>
    <property type="match status" value="1"/>
</dbReference>
<feature type="active site" evidence="5">
    <location>
        <position position="110"/>
    </location>
</feature>
<dbReference type="Proteomes" id="UP000266385">
    <property type="component" value="Unassembled WGS sequence"/>
</dbReference>
<comment type="cofactor">
    <cofactor evidence="6">
        <name>Mg(2+)</name>
        <dbReference type="ChEBI" id="CHEBI:18420"/>
    </cofactor>
    <cofactor evidence="6">
        <name>Mn(2+)</name>
        <dbReference type="ChEBI" id="CHEBI:29035"/>
    </cofactor>
    <text evidence="6">Probably binds two magnesium or manganese ions per subunit.</text>
</comment>
<feature type="binding site" evidence="6">
    <location>
        <position position="260"/>
    </location>
    <ligand>
        <name>Mg(2+)</name>
        <dbReference type="ChEBI" id="CHEBI:18420"/>
        <label>1</label>
    </ligand>
</feature>
<evidence type="ECO:0000256" key="4">
    <source>
        <dbReference type="ARBA" id="ARBA00022842"/>
    </source>
</evidence>
<dbReference type="GO" id="GO:0004519">
    <property type="term" value="F:endonuclease activity"/>
    <property type="evidence" value="ECO:0007669"/>
    <property type="project" value="InterPro"/>
</dbReference>
<comment type="similarity">
    <text evidence="1">Belongs to the DNA repair enzymes AP/ExoA family.</text>
</comment>
<feature type="domain" description="Endonuclease/exonuclease/phosphatase" evidence="8">
    <location>
        <begin position="10"/>
        <end position="261"/>
    </location>
</feature>
<dbReference type="GO" id="GO:0046872">
    <property type="term" value="F:metal ion binding"/>
    <property type="evidence" value="ECO:0007669"/>
    <property type="project" value="UniProtKB-KW"/>
</dbReference>
<dbReference type="PROSITE" id="PS51435">
    <property type="entry name" value="AP_NUCLEASE_F1_4"/>
    <property type="match status" value="1"/>
</dbReference>
<evidence type="ECO:0000256" key="6">
    <source>
        <dbReference type="PIRSR" id="PIRSR604808-2"/>
    </source>
</evidence>
<dbReference type="GO" id="GO:0008311">
    <property type="term" value="F:double-stranded DNA 3'-5' DNA exonuclease activity"/>
    <property type="evidence" value="ECO:0007669"/>
    <property type="project" value="InterPro"/>
</dbReference>
<evidence type="ECO:0000256" key="5">
    <source>
        <dbReference type="PIRSR" id="PIRSR604808-1"/>
    </source>
</evidence>
<evidence type="ECO:0000313" key="9">
    <source>
        <dbReference type="EMBL" id="RIJ30380.1"/>
    </source>
</evidence>
<feature type="active site" description="Proton donor/acceptor" evidence="5">
    <location>
        <position position="155"/>
    </location>
</feature>
<evidence type="ECO:0000256" key="2">
    <source>
        <dbReference type="ARBA" id="ARBA00022723"/>
    </source>
</evidence>
<feature type="site" description="Important for catalytic activity" evidence="7">
    <location>
        <position position="229"/>
    </location>
</feature>
<dbReference type="AlphaFoldDB" id="A0A399RFL6"/>
<proteinExistence type="inferred from homology"/>
<evidence type="ECO:0000259" key="8">
    <source>
        <dbReference type="Pfam" id="PF03372"/>
    </source>
</evidence>
<gene>
    <name evidence="9" type="ORF">D1223_07010</name>
</gene>
<comment type="caution">
    <text evidence="9">The sequence shown here is derived from an EMBL/GenBank/DDBJ whole genome shotgun (WGS) entry which is preliminary data.</text>
</comment>
<feature type="binding site" evidence="6">
    <location>
        <position position="155"/>
    </location>
    <ligand>
        <name>Mg(2+)</name>
        <dbReference type="ChEBI" id="CHEBI:18420"/>
        <label>1</label>
    </ligand>
</feature>
<keyword evidence="3" id="KW-0378">Hydrolase</keyword>
<dbReference type="InterPro" id="IPR036691">
    <property type="entry name" value="Endo/exonu/phosph_ase_sf"/>
</dbReference>
<evidence type="ECO:0000256" key="3">
    <source>
        <dbReference type="ARBA" id="ARBA00022801"/>
    </source>
</evidence>
<dbReference type="OrthoDB" id="9803914at2"/>
<dbReference type="InterPro" id="IPR037493">
    <property type="entry name" value="ExoIII-like"/>
</dbReference>
<feature type="binding site" evidence="6">
    <location>
        <position position="12"/>
    </location>
    <ligand>
        <name>Mg(2+)</name>
        <dbReference type="ChEBI" id="CHEBI:18420"/>
        <label>1</label>
    </ligand>
</feature>